<dbReference type="FunFam" id="3.20.20.140:FF:000005">
    <property type="entry name" value="TatD family hydrolase"/>
    <property type="match status" value="1"/>
</dbReference>
<dbReference type="SUPFAM" id="SSF51556">
    <property type="entry name" value="Metallo-dependent hydrolases"/>
    <property type="match status" value="1"/>
</dbReference>
<gene>
    <name evidence="5" type="ORF">sS8_1786</name>
</gene>
<feature type="binding site" evidence="4">
    <location>
        <position position="65"/>
    </location>
    <ligand>
        <name>a divalent metal cation</name>
        <dbReference type="ChEBI" id="CHEBI:60240"/>
        <label>1</label>
    </ligand>
</feature>
<dbReference type="InterPro" id="IPR015991">
    <property type="entry name" value="TatD/YcfH-like"/>
</dbReference>
<evidence type="ECO:0000256" key="3">
    <source>
        <dbReference type="ARBA" id="ARBA00022801"/>
    </source>
</evidence>
<accession>A0A250KQC9</accession>
<dbReference type="PIRSF" id="PIRSF005902">
    <property type="entry name" value="DNase_TatD"/>
    <property type="match status" value="1"/>
</dbReference>
<dbReference type="PANTHER" id="PTHR46124:SF2">
    <property type="entry name" value="D-AMINOACYL-TRNA DEACYLASE"/>
    <property type="match status" value="1"/>
</dbReference>
<evidence type="ECO:0000313" key="6">
    <source>
        <dbReference type="Proteomes" id="UP000266313"/>
    </source>
</evidence>
<name>A0A250KQC9_9GAMM</name>
<dbReference type="InterPro" id="IPR001130">
    <property type="entry name" value="TatD-like"/>
</dbReference>
<evidence type="ECO:0000256" key="4">
    <source>
        <dbReference type="PIRSR" id="PIRSR005902-1"/>
    </source>
</evidence>
<keyword evidence="3 5" id="KW-0378">Hydrolase</keyword>
<dbReference type="PROSITE" id="PS01090">
    <property type="entry name" value="TATD_2"/>
    <property type="match status" value="1"/>
</dbReference>
<dbReference type="CDD" id="cd01310">
    <property type="entry name" value="TatD_DNAse"/>
    <property type="match status" value="1"/>
</dbReference>
<evidence type="ECO:0000313" key="5">
    <source>
        <dbReference type="EMBL" id="BBA33742.1"/>
    </source>
</evidence>
<evidence type="ECO:0000256" key="2">
    <source>
        <dbReference type="ARBA" id="ARBA00022723"/>
    </source>
</evidence>
<dbReference type="KEGG" id="mmai:sS8_1786"/>
<evidence type="ECO:0000256" key="1">
    <source>
        <dbReference type="ARBA" id="ARBA00009275"/>
    </source>
</evidence>
<dbReference type="InterPro" id="IPR018228">
    <property type="entry name" value="DNase_TatD-rel_CS"/>
</dbReference>
<dbReference type="PANTHER" id="PTHR46124">
    <property type="entry name" value="D-AMINOACYL-TRNA DEACYLASE"/>
    <property type="match status" value="1"/>
</dbReference>
<dbReference type="NCBIfam" id="TIGR00010">
    <property type="entry name" value="YchF/TatD family DNA exonuclease"/>
    <property type="match status" value="1"/>
</dbReference>
<comment type="similarity">
    <text evidence="1">Belongs to the metallo-dependent hydrolases superfamily. TatD-type hydrolase family.</text>
</comment>
<organism evidence="5 6">
    <name type="scientific">Methylocaldum marinum</name>
    <dbReference type="NCBI Taxonomy" id="1432792"/>
    <lineage>
        <taxon>Bacteria</taxon>
        <taxon>Pseudomonadati</taxon>
        <taxon>Pseudomonadota</taxon>
        <taxon>Gammaproteobacteria</taxon>
        <taxon>Methylococcales</taxon>
        <taxon>Methylococcaceae</taxon>
        <taxon>Methylocaldum</taxon>
    </lineage>
</organism>
<proteinExistence type="inferred from homology"/>
<dbReference type="InterPro" id="IPR032466">
    <property type="entry name" value="Metal_Hydrolase"/>
</dbReference>
<dbReference type="EMBL" id="AP017928">
    <property type="protein sequence ID" value="BBA33742.1"/>
    <property type="molecule type" value="Genomic_DNA"/>
</dbReference>
<feature type="binding site" evidence="4">
    <location>
        <position position="176"/>
    </location>
    <ligand>
        <name>a divalent metal cation</name>
        <dbReference type="ChEBI" id="CHEBI:60240"/>
        <label>1</label>
    </ligand>
</feature>
<dbReference type="GO" id="GO:0004536">
    <property type="term" value="F:DNA nuclease activity"/>
    <property type="evidence" value="ECO:0007669"/>
    <property type="project" value="InterPro"/>
</dbReference>
<dbReference type="GO" id="GO:0016788">
    <property type="term" value="F:hydrolase activity, acting on ester bonds"/>
    <property type="evidence" value="ECO:0007669"/>
    <property type="project" value="InterPro"/>
</dbReference>
<dbReference type="Pfam" id="PF01026">
    <property type="entry name" value="TatD_DNase"/>
    <property type="match status" value="1"/>
</dbReference>
<dbReference type="GO" id="GO:0046872">
    <property type="term" value="F:metal ion binding"/>
    <property type="evidence" value="ECO:0007669"/>
    <property type="project" value="UniProtKB-KW"/>
</dbReference>
<dbReference type="Gene3D" id="3.20.20.140">
    <property type="entry name" value="Metal-dependent hydrolases"/>
    <property type="match status" value="1"/>
</dbReference>
<feature type="binding site" evidence="4">
    <location>
        <position position="126"/>
    </location>
    <ligand>
        <name>a divalent metal cation</name>
        <dbReference type="ChEBI" id="CHEBI:60240"/>
        <label>2</label>
    </ligand>
</feature>
<feature type="binding site" evidence="4">
    <location>
        <position position="101"/>
    </location>
    <ligand>
        <name>a divalent metal cation</name>
        <dbReference type="ChEBI" id="CHEBI:60240"/>
        <label>2</label>
    </ligand>
</feature>
<sequence>MHQIDHMLCVSIDLQSYPAMRCLVGAYDNVSVSAGVHPNENVSEEPSIEELVSLGGDDKVMAIGETGLDYYRSSGNLDWQRKRFRQHIRAAKILGKPLIIHSREAKDDTIKVLKEEGASQVGGVFHCFTEDWETALQVIDLGFFISFSGIVTFRNAQLIQDVARMIPNDRFLIETDSPYLAPIPFRGKPNYPLYVRHVAQCIAELKNISIDEVARLSSDNFYRLFSRPRA</sequence>
<keyword evidence="6" id="KW-1185">Reference proteome</keyword>
<dbReference type="Proteomes" id="UP000266313">
    <property type="component" value="Chromosome"/>
</dbReference>
<dbReference type="GO" id="GO:0005829">
    <property type="term" value="C:cytosol"/>
    <property type="evidence" value="ECO:0007669"/>
    <property type="project" value="TreeGrafter"/>
</dbReference>
<dbReference type="AlphaFoldDB" id="A0A250KQC9"/>
<protein>
    <submittedName>
        <fullName evidence="5">TatD family hydrolase</fullName>
    </submittedName>
</protein>
<reference evidence="5 6" key="1">
    <citation type="submission" date="2016-12" db="EMBL/GenBank/DDBJ databases">
        <title>Genome sequencing of Methylocaldum marinum.</title>
        <authorList>
            <person name="Takeuchi M."/>
            <person name="Kamagata Y."/>
            <person name="Hiraoka S."/>
            <person name="Oshima K."/>
            <person name="Hattori M."/>
            <person name="Iwasaki W."/>
        </authorList>
    </citation>
    <scope>NUCLEOTIDE SEQUENCE [LARGE SCALE GENOMIC DNA]</scope>
    <source>
        <strain evidence="5 6">S8</strain>
    </source>
</reference>
<keyword evidence="2 4" id="KW-0479">Metal-binding</keyword>